<comment type="subcellular location">
    <subcellularLocation>
        <location evidence="2">Cell inner membrane</location>
        <topology evidence="2">Multi-pass membrane protein</topology>
    </subcellularLocation>
</comment>
<dbReference type="GO" id="GO:0000155">
    <property type="term" value="F:phosphorelay sensor kinase activity"/>
    <property type="evidence" value="ECO:0007669"/>
    <property type="project" value="InterPro"/>
</dbReference>
<feature type="domain" description="PAC" evidence="25">
    <location>
        <begin position="592"/>
        <end position="644"/>
    </location>
</feature>
<dbReference type="SUPFAM" id="SSF55785">
    <property type="entry name" value="PYP-like sensor domain (PAS domain)"/>
    <property type="match status" value="3"/>
</dbReference>
<feature type="transmembrane region" description="Helical" evidence="20">
    <location>
        <begin position="190"/>
        <end position="209"/>
    </location>
</feature>
<keyword evidence="11" id="KW-0067">ATP-binding</keyword>
<evidence type="ECO:0000256" key="20">
    <source>
        <dbReference type="PROSITE-ProRule" id="PRU00244"/>
    </source>
</evidence>
<dbReference type="PROSITE" id="PS50924">
    <property type="entry name" value="MHYT"/>
    <property type="match status" value="1"/>
</dbReference>
<gene>
    <name evidence="27" type="ORF">AC731_006880</name>
</gene>
<keyword evidence="21" id="KW-0175">Coiled coil</keyword>
<dbReference type="STRING" id="1134435.AC731_006880"/>
<dbReference type="GO" id="GO:0006355">
    <property type="term" value="P:regulation of DNA-templated transcription"/>
    <property type="evidence" value="ECO:0007669"/>
    <property type="project" value="InterPro"/>
</dbReference>
<dbReference type="PROSITE" id="PS50110">
    <property type="entry name" value="RESPONSE_REGULATORY"/>
    <property type="match status" value="1"/>
</dbReference>
<dbReference type="EC" id="2.7.13.3" evidence="3"/>
<dbReference type="EMBL" id="CP014646">
    <property type="protein sequence ID" value="AMO36687.1"/>
    <property type="molecule type" value="Genomic_DNA"/>
</dbReference>
<dbReference type="SMART" id="SM00387">
    <property type="entry name" value="HATPase_c"/>
    <property type="match status" value="1"/>
</dbReference>
<accession>A0A127K404</accession>
<dbReference type="KEGG" id="thu:AC731_006880"/>
<dbReference type="GO" id="GO:0005886">
    <property type="term" value="C:plasma membrane"/>
    <property type="evidence" value="ECO:0007669"/>
    <property type="project" value="UniProtKB-SubCell"/>
</dbReference>
<dbReference type="InterPro" id="IPR000014">
    <property type="entry name" value="PAS"/>
</dbReference>
<evidence type="ECO:0000256" key="11">
    <source>
        <dbReference type="ARBA" id="ARBA00022840"/>
    </source>
</evidence>
<dbReference type="Gene3D" id="3.40.50.2300">
    <property type="match status" value="1"/>
</dbReference>
<evidence type="ECO:0000259" key="26">
    <source>
        <dbReference type="PROSITE" id="PS50924"/>
    </source>
</evidence>
<evidence type="ECO:0000256" key="13">
    <source>
        <dbReference type="ARBA" id="ARBA00023012"/>
    </source>
</evidence>
<dbReference type="InterPro" id="IPR001789">
    <property type="entry name" value="Sig_transdc_resp-reg_receiver"/>
</dbReference>
<evidence type="ECO:0000256" key="1">
    <source>
        <dbReference type="ARBA" id="ARBA00000085"/>
    </source>
</evidence>
<evidence type="ECO:0000259" key="24">
    <source>
        <dbReference type="PROSITE" id="PS50112"/>
    </source>
</evidence>
<feature type="domain" description="MHYT" evidence="26">
    <location>
        <begin position="21"/>
        <end position="216"/>
    </location>
</feature>
<evidence type="ECO:0000256" key="9">
    <source>
        <dbReference type="ARBA" id="ARBA00022741"/>
    </source>
</evidence>
<name>A0A127K404_9RHOO</name>
<evidence type="ECO:0000313" key="27">
    <source>
        <dbReference type="EMBL" id="AMO36687.1"/>
    </source>
</evidence>
<evidence type="ECO:0000256" key="6">
    <source>
        <dbReference type="ARBA" id="ARBA00022553"/>
    </source>
</evidence>
<dbReference type="Pfam" id="PF00072">
    <property type="entry name" value="Response_reg"/>
    <property type="match status" value="1"/>
</dbReference>
<comment type="catalytic activity">
    <reaction evidence="1">
        <text>ATP + protein L-histidine = ADP + protein N-phospho-L-histidine.</text>
        <dbReference type="EC" id="2.7.13.3"/>
    </reaction>
</comment>
<dbReference type="FunFam" id="3.30.565.10:FF:000010">
    <property type="entry name" value="Sensor histidine kinase RcsC"/>
    <property type="match status" value="1"/>
</dbReference>
<keyword evidence="8 20" id="KW-0812">Transmembrane</keyword>
<keyword evidence="5" id="KW-0997">Cell inner membrane</keyword>
<evidence type="ECO:0000256" key="7">
    <source>
        <dbReference type="ARBA" id="ARBA00022679"/>
    </source>
</evidence>
<dbReference type="PRINTS" id="PR00344">
    <property type="entry name" value="BCTRLSENSOR"/>
</dbReference>
<evidence type="ECO:0000259" key="25">
    <source>
        <dbReference type="PROSITE" id="PS50113"/>
    </source>
</evidence>
<evidence type="ECO:0000256" key="12">
    <source>
        <dbReference type="ARBA" id="ARBA00022989"/>
    </source>
</evidence>
<keyword evidence="28" id="KW-1185">Reference proteome</keyword>
<dbReference type="SMART" id="SM00086">
    <property type="entry name" value="PAC"/>
    <property type="match status" value="3"/>
</dbReference>
<dbReference type="GO" id="GO:0005524">
    <property type="term" value="F:ATP binding"/>
    <property type="evidence" value="ECO:0007669"/>
    <property type="project" value="UniProtKB-KW"/>
</dbReference>
<proteinExistence type="predicted"/>
<evidence type="ECO:0000256" key="10">
    <source>
        <dbReference type="ARBA" id="ARBA00022777"/>
    </source>
</evidence>
<feature type="transmembrane region" description="Helical" evidence="20">
    <location>
        <begin position="229"/>
        <end position="253"/>
    </location>
</feature>
<evidence type="ECO:0000256" key="16">
    <source>
        <dbReference type="ARBA" id="ARBA00059827"/>
    </source>
</evidence>
<dbReference type="PROSITE" id="PS50109">
    <property type="entry name" value="HIS_KIN"/>
    <property type="match status" value="1"/>
</dbReference>
<feature type="coiled-coil region" evidence="21">
    <location>
        <begin position="628"/>
        <end position="655"/>
    </location>
</feature>
<dbReference type="Gene3D" id="1.20.120.160">
    <property type="entry name" value="HPT domain"/>
    <property type="match status" value="1"/>
</dbReference>
<evidence type="ECO:0000259" key="22">
    <source>
        <dbReference type="PROSITE" id="PS50109"/>
    </source>
</evidence>
<dbReference type="SUPFAM" id="SSF52172">
    <property type="entry name" value="CheY-like"/>
    <property type="match status" value="1"/>
</dbReference>
<feature type="domain" description="PAC" evidence="25">
    <location>
        <begin position="470"/>
        <end position="522"/>
    </location>
</feature>
<dbReference type="PROSITE" id="PS50113">
    <property type="entry name" value="PAC"/>
    <property type="match status" value="2"/>
</dbReference>
<comment type="function">
    <text evidence="16">Putative oxygen sensor; modulates the activity of FixJ, a transcriptional activator of nitrogen fixation fixK gene. FixL probably acts as a kinase that phosphorylates FixJ.</text>
</comment>
<evidence type="ECO:0000256" key="18">
    <source>
        <dbReference type="ARBA" id="ARBA00070616"/>
    </source>
</evidence>
<evidence type="ECO:0000256" key="2">
    <source>
        <dbReference type="ARBA" id="ARBA00004429"/>
    </source>
</evidence>
<protein>
    <recommendedName>
        <fullName evidence="18">Sensor protein FixL</fullName>
        <ecNumber evidence="3">2.7.13.3</ecNumber>
    </recommendedName>
    <alternativeName>
        <fullName evidence="17">Virulence sensor protein BvgS</fullName>
    </alternativeName>
</protein>
<dbReference type="Pfam" id="PF03707">
    <property type="entry name" value="MHYT"/>
    <property type="match status" value="3"/>
</dbReference>
<dbReference type="InterPro" id="IPR011006">
    <property type="entry name" value="CheY-like_superfamily"/>
</dbReference>
<dbReference type="SUPFAM" id="SSF47384">
    <property type="entry name" value="Homodimeric domain of signal transducing histidine kinase"/>
    <property type="match status" value="1"/>
</dbReference>
<dbReference type="Proteomes" id="UP000036902">
    <property type="component" value="Chromosome"/>
</dbReference>
<dbReference type="FunFam" id="3.30.450.20:FF:000060">
    <property type="entry name" value="Sensor protein FixL"/>
    <property type="match status" value="1"/>
</dbReference>
<keyword evidence="14 20" id="KW-0472">Membrane</keyword>
<dbReference type="Gene3D" id="1.10.287.130">
    <property type="match status" value="1"/>
</dbReference>
<feature type="transmembrane region" description="Helical" evidence="20">
    <location>
        <begin position="121"/>
        <end position="145"/>
    </location>
</feature>
<dbReference type="SMART" id="SM00388">
    <property type="entry name" value="HisKA"/>
    <property type="match status" value="1"/>
</dbReference>
<dbReference type="Gene3D" id="3.30.450.20">
    <property type="entry name" value="PAS domain"/>
    <property type="match status" value="3"/>
</dbReference>
<dbReference type="CDD" id="cd00130">
    <property type="entry name" value="PAS"/>
    <property type="match status" value="3"/>
</dbReference>
<dbReference type="InterPro" id="IPR001610">
    <property type="entry name" value="PAC"/>
</dbReference>
<feature type="transmembrane region" description="Helical" evidence="20">
    <location>
        <begin position="58"/>
        <end position="82"/>
    </location>
</feature>
<dbReference type="InterPro" id="IPR008207">
    <property type="entry name" value="Sig_transdc_His_kin_Hpt_dom"/>
</dbReference>
<keyword evidence="12 20" id="KW-1133">Transmembrane helix</keyword>
<keyword evidence="6 19" id="KW-0597">Phosphoprotein</keyword>
<dbReference type="InterPro" id="IPR036097">
    <property type="entry name" value="HisK_dim/P_sf"/>
</dbReference>
<dbReference type="Gene3D" id="3.30.565.10">
    <property type="entry name" value="Histidine kinase-like ATPase, C-terminal domain"/>
    <property type="match status" value="1"/>
</dbReference>
<dbReference type="CDD" id="cd16922">
    <property type="entry name" value="HATPase_EvgS-ArcB-TorS-like"/>
    <property type="match status" value="1"/>
</dbReference>
<reference evidence="28" key="1">
    <citation type="submission" date="2016-03" db="EMBL/GenBank/DDBJ databases">
        <authorList>
            <person name="Ma C."/>
            <person name="Zhou S."/>
            <person name="Yang G."/>
        </authorList>
    </citation>
    <scope>NUCLEOTIDE SEQUENCE [LARGE SCALE GENOMIC DNA]</scope>
    <source>
        <strain evidence="28">SgZ-1</strain>
    </source>
</reference>
<evidence type="ECO:0000256" key="5">
    <source>
        <dbReference type="ARBA" id="ARBA00022519"/>
    </source>
</evidence>
<dbReference type="Pfam" id="PF02518">
    <property type="entry name" value="HATPase_c"/>
    <property type="match status" value="1"/>
</dbReference>
<evidence type="ECO:0000256" key="21">
    <source>
        <dbReference type="SAM" id="Coils"/>
    </source>
</evidence>
<evidence type="ECO:0000256" key="4">
    <source>
        <dbReference type="ARBA" id="ARBA00022475"/>
    </source>
</evidence>
<dbReference type="NCBIfam" id="TIGR00229">
    <property type="entry name" value="sensory_box"/>
    <property type="match status" value="3"/>
</dbReference>
<sequence length="1226" mass="133828">MQLDRLFLLDSQVLYLSQGEYELPLVAVSLFVAVLAGVMAMQLAGAARTDARTHGRQIALLSGAFVLGSGVWSMHFIGMLAFSICSTARYDPVITLLSMLPSFAASWIALQLLARDRITRWQLIAGGISVGAGIGVMHYSGMAAIHNSVELRFEPSMFAVSILVAVALSILALWLRFGLTTQLRLGESQINILSGSVLGIAISGMHYVGMNAARFIMPTEPDPTAGSNAYLALSIAGITVLAILVTGGVNMLLRYRAMYRRMVQNEARVRTIVDTAVDGIITIDSRGIVRAFNRAAETIFGWTADEVIGRNVKMLMPEADRSQHDTYLHNYMQGGVAKIIGKGREVIGERKDGTRFPLRLAIGKAVIGSETLFVGFVTDISDRHRMEAALRHSEQQYRSLIGNLPGVAFRCRVDADWSMLFISEGVETLTGWLPEDFTAGRQHLAGLIHPDDRTWITATVHDAIGAERSYMIEYRIIDRSGREHWVSESACAVRGAGGQVDWLDGVIIDITDNKRRSAEFEGVVDAISRSLAVIELDLEGRILHANPNFLDLTGYRLDELVGQQHAILCAADEPESPAYEQLWEALRQGTHASGDFHRIGKDGRHLWIHGSYNPIFDPDGRPYKIIKLASDLSERHAMEQELREAKAKAEQAAAAKSTFLANMSHEIRTPMNAIIGFTELLLADPASDAQRRHLDTVRTSARSLLALLNDILDTAKFERGAIELEITDFSLRDLCMQVLASLRINAQAKGLMLGLDYPERAPEFFRGDTLRIRQILTNLVGNAIKFTETGQVEVSVRLDQDVVHLTVSDTGIGIAADRIDRIFDPFAQADASMTRRFGGTGLGTTIARQLIELMHGRIWVESELGVGSQFHVELPLPIGDTVAVAEEQTPIDLPPLKLLVADDVPQNLELMQLTLSRLGHAVSTVNNGEEAVSAFVGGQFDLILMDVQMPVLNGLDASRRIRRIEHETGRSPTPIVALTASVLEEDTRAARASGMDGFASKPVELHLLTREIARVLGLPVGQSVPTQPVLALNVRGSVIDWEKGRQLWGSEQRHAAAIRQFLADFGDIVHRMRAMLDKPDELAAHAHRVKGAAANLALSRVAGISDAIERTQSPQDTSAIPSMLNRLADELINVGETLGHVDGAREIAPSPPFADADRPATLIALQKLDVALAHGELAEASLAALAETLPAADLTPLNRAIDAFDFDAARHAITALQIRYTTEGST</sequence>
<dbReference type="PANTHER" id="PTHR43047:SF64">
    <property type="entry name" value="HISTIDINE KINASE CONTAINING CHEY-HOMOLOGOUS RECEIVER DOMAIN AND PAS DOMAIN-RELATED"/>
    <property type="match status" value="1"/>
</dbReference>
<dbReference type="InterPro" id="IPR005330">
    <property type="entry name" value="MHYT_dom"/>
</dbReference>
<dbReference type="SUPFAM" id="SSF55874">
    <property type="entry name" value="ATPase domain of HSP90 chaperone/DNA topoisomerase II/histidine kinase"/>
    <property type="match status" value="1"/>
</dbReference>
<evidence type="ECO:0000259" key="23">
    <source>
        <dbReference type="PROSITE" id="PS50110"/>
    </source>
</evidence>
<feature type="transmembrane region" description="Helical" evidence="20">
    <location>
        <begin position="157"/>
        <end position="178"/>
    </location>
</feature>
<keyword evidence="13" id="KW-0902">Two-component regulatory system</keyword>
<dbReference type="Pfam" id="PF00989">
    <property type="entry name" value="PAS"/>
    <property type="match status" value="1"/>
</dbReference>
<evidence type="ECO:0000256" key="15">
    <source>
        <dbReference type="ARBA" id="ARBA00058004"/>
    </source>
</evidence>
<dbReference type="CDD" id="cd00082">
    <property type="entry name" value="HisKA"/>
    <property type="match status" value="1"/>
</dbReference>
<evidence type="ECO:0000256" key="8">
    <source>
        <dbReference type="ARBA" id="ARBA00022692"/>
    </source>
</evidence>
<keyword evidence="4" id="KW-1003">Cell membrane</keyword>
<dbReference type="InterPro" id="IPR036641">
    <property type="entry name" value="HPT_dom_sf"/>
</dbReference>
<evidence type="ECO:0000256" key="19">
    <source>
        <dbReference type="PROSITE-ProRule" id="PRU00169"/>
    </source>
</evidence>
<feature type="domain" description="Response regulatory" evidence="23">
    <location>
        <begin position="897"/>
        <end position="1016"/>
    </location>
</feature>
<dbReference type="FunFam" id="1.10.287.130:FF:000004">
    <property type="entry name" value="Ethylene receptor 1"/>
    <property type="match status" value="1"/>
</dbReference>
<feature type="domain" description="PAS" evidence="24">
    <location>
        <begin position="265"/>
        <end position="335"/>
    </location>
</feature>
<feature type="domain" description="Histidine kinase" evidence="22">
    <location>
        <begin position="662"/>
        <end position="878"/>
    </location>
</feature>
<dbReference type="InterPro" id="IPR013767">
    <property type="entry name" value="PAS_fold"/>
</dbReference>
<evidence type="ECO:0000256" key="3">
    <source>
        <dbReference type="ARBA" id="ARBA00012438"/>
    </source>
</evidence>
<feature type="domain" description="PAS" evidence="24">
    <location>
        <begin position="516"/>
        <end position="589"/>
    </location>
</feature>
<dbReference type="PANTHER" id="PTHR43047">
    <property type="entry name" value="TWO-COMPONENT HISTIDINE PROTEIN KINASE"/>
    <property type="match status" value="1"/>
</dbReference>
<feature type="transmembrane region" description="Helical" evidence="20">
    <location>
        <begin position="23"/>
        <end position="46"/>
    </location>
</feature>
<dbReference type="AlphaFoldDB" id="A0A127K404"/>
<dbReference type="Pfam" id="PF00512">
    <property type="entry name" value="HisKA"/>
    <property type="match status" value="1"/>
</dbReference>
<evidence type="ECO:0000256" key="17">
    <source>
        <dbReference type="ARBA" id="ARBA00070152"/>
    </source>
</evidence>
<keyword evidence="10 27" id="KW-0418">Kinase</keyword>
<comment type="function">
    <text evidence="15">Member of the two-component regulatory system BvgS/BvgA. Phosphorylates BvgA via a four-step phosphorelay in response to environmental signals.</text>
</comment>
<evidence type="ECO:0000313" key="28">
    <source>
        <dbReference type="Proteomes" id="UP000036902"/>
    </source>
</evidence>
<keyword evidence="9" id="KW-0547">Nucleotide-binding</keyword>
<feature type="domain" description="PAS" evidence="24">
    <location>
        <begin position="393"/>
        <end position="467"/>
    </location>
</feature>
<dbReference type="InterPro" id="IPR000700">
    <property type="entry name" value="PAS-assoc_C"/>
</dbReference>
<feature type="modified residue" description="4-aspartylphosphate" evidence="19">
    <location>
        <position position="946"/>
    </location>
</feature>
<dbReference type="SMART" id="SM00091">
    <property type="entry name" value="PAS"/>
    <property type="match status" value="3"/>
</dbReference>
<dbReference type="SUPFAM" id="SSF47226">
    <property type="entry name" value="Histidine-containing phosphotransfer domain, HPT domain"/>
    <property type="match status" value="1"/>
</dbReference>
<dbReference type="RefSeq" id="WP_048702997.1">
    <property type="nucleotide sequence ID" value="NZ_CP014646.1"/>
</dbReference>
<feature type="transmembrane region" description="Helical" evidence="20">
    <location>
        <begin position="94"/>
        <end position="114"/>
    </location>
</feature>
<dbReference type="InterPro" id="IPR013655">
    <property type="entry name" value="PAS_fold_3"/>
</dbReference>
<dbReference type="InterPro" id="IPR004358">
    <property type="entry name" value="Sig_transdc_His_kin-like_C"/>
</dbReference>
<dbReference type="SMART" id="SM00448">
    <property type="entry name" value="REC"/>
    <property type="match status" value="1"/>
</dbReference>
<dbReference type="Pfam" id="PF01627">
    <property type="entry name" value="Hpt"/>
    <property type="match status" value="1"/>
</dbReference>
<dbReference type="InterPro" id="IPR003661">
    <property type="entry name" value="HisK_dim/P_dom"/>
</dbReference>
<evidence type="ECO:0000256" key="14">
    <source>
        <dbReference type="ARBA" id="ARBA00023136"/>
    </source>
</evidence>
<organism evidence="27 28">
    <name type="scientific">Thauera humireducens</name>
    <dbReference type="NCBI Taxonomy" id="1134435"/>
    <lineage>
        <taxon>Bacteria</taxon>
        <taxon>Pseudomonadati</taxon>
        <taxon>Pseudomonadota</taxon>
        <taxon>Betaproteobacteria</taxon>
        <taxon>Rhodocyclales</taxon>
        <taxon>Zoogloeaceae</taxon>
        <taxon>Thauera</taxon>
    </lineage>
</organism>
<keyword evidence="7" id="KW-0808">Transferase</keyword>
<dbReference type="InterPro" id="IPR005467">
    <property type="entry name" value="His_kinase_dom"/>
</dbReference>
<dbReference type="Pfam" id="PF08447">
    <property type="entry name" value="PAS_3"/>
    <property type="match status" value="2"/>
</dbReference>
<dbReference type="InterPro" id="IPR036890">
    <property type="entry name" value="HATPase_C_sf"/>
</dbReference>
<dbReference type="InterPro" id="IPR035965">
    <property type="entry name" value="PAS-like_dom_sf"/>
</dbReference>
<dbReference type="PROSITE" id="PS50112">
    <property type="entry name" value="PAS"/>
    <property type="match status" value="3"/>
</dbReference>
<dbReference type="CDD" id="cd17546">
    <property type="entry name" value="REC_hyHK_CKI1_RcsC-like"/>
    <property type="match status" value="1"/>
</dbReference>
<dbReference type="InterPro" id="IPR003594">
    <property type="entry name" value="HATPase_dom"/>
</dbReference>